<evidence type="ECO:0000313" key="2">
    <source>
        <dbReference type="EMBL" id="RUS71775.1"/>
    </source>
</evidence>
<sequence>MKNTNLKIANGLMSPTSTYGEIPTVNPHAPSTVDSERMTPSDVHTAPDAASPLTGQVPFDATPPVTDPLRGTVHAPLVTSARQNTGRRSVLHKPLAALTPFFRAITKPRTSTVMSPETSSNHRPHASSRNFRPGSAAKNTIFPSRSLRPDFVSTSPGSAEPVPLANSPTLRPNSKTTASHLLALATSRAVNNFRPLITGQIDPTSPQPSVIGRDHQSKDIDVSTANSKENNNKALQPSSYALLEDRNGHLKTNPLQSSASISNLESPHNTDQLKSSQNLIPLRPITQAPASTPAPFIKPKAFQSKLANPNFSLHNRLNNHQAFPKTPRTCASRTDYDPPLVPTHTQPSAKQPPQSSGEPTAIQDASPASSKRPATDSPAPGTPSSTGSRDAIFTFTIPSRNSSSSSINLNNDRSSLSSNAFCTSSGDDSENSSSLTKDQKRRKNRKRQAAVHIRAAAEVSE</sequence>
<gene>
    <name evidence="2" type="ORF">EGW08_020458</name>
</gene>
<protein>
    <submittedName>
        <fullName evidence="2">Uncharacterized protein</fullName>
    </submittedName>
</protein>
<feature type="region of interest" description="Disordered" evidence="1">
    <location>
        <begin position="250"/>
        <end position="274"/>
    </location>
</feature>
<feature type="compositionally biased region" description="Low complexity" evidence="1">
    <location>
        <begin position="375"/>
        <end position="388"/>
    </location>
</feature>
<feature type="compositionally biased region" description="Polar residues" evidence="1">
    <location>
        <begin position="253"/>
        <end position="274"/>
    </location>
</feature>
<feature type="region of interest" description="Disordered" evidence="1">
    <location>
        <begin position="17"/>
        <end position="55"/>
    </location>
</feature>
<feature type="region of interest" description="Disordered" evidence="1">
    <location>
        <begin position="110"/>
        <end position="172"/>
    </location>
</feature>
<dbReference type="EMBL" id="RQTK01001160">
    <property type="protein sequence ID" value="RUS71775.1"/>
    <property type="molecule type" value="Genomic_DNA"/>
</dbReference>
<feature type="compositionally biased region" description="Polar residues" evidence="1">
    <location>
        <begin position="343"/>
        <end position="358"/>
    </location>
</feature>
<dbReference type="AlphaFoldDB" id="A0A3S0ZCF0"/>
<evidence type="ECO:0000313" key="3">
    <source>
        <dbReference type="Proteomes" id="UP000271974"/>
    </source>
</evidence>
<proteinExistence type="predicted"/>
<accession>A0A3S0ZCF0</accession>
<feature type="compositionally biased region" description="Low complexity" evidence="1">
    <location>
        <begin position="399"/>
        <end position="419"/>
    </location>
</feature>
<evidence type="ECO:0000256" key="1">
    <source>
        <dbReference type="SAM" id="MobiDB-lite"/>
    </source>
</evidence>
<comment type="caution">
    <text evidence="2">The sequence shown here is derived from an EMBL/GenBank/DDBJ whole genome shotgun (WGS) entry which is preliminary data.</text>
</comment>
<feature type="region of interest" description="Disordered" evidence="1">
    <location>
        <begin position="316"/>
        <end position="461"/>
    </location>
</feature>
<keyword evidence="3" id="KW-1185">Reference proteome</keyword>
<feature type="compositionally biased region" description="Polar residues" evidence="1">
    <location>
        <begin position="110"/>
        <end position="121"/>
    </location>
</feature>
<dbReference type="Proteomes" id="UP000271974">
    <property type="component" value="Unassembled WGS sequence"/>
</dbReference>
<dbReference type="OrthoDB" id="10655453at2759"/>
<feature type="compositionally biased region" description="Basic residues" evidence="1">
    <location>
        <begin position="439"/>
        <end position="449"/>
    </location>
</feature>
<organism evidence="2 3">
    <name type="scientific">Elysia chlorotica</name>
    <name type="common">Eastern emerald elysia</name>
    <name type="synonym">Sea slug</name>
    <dbReference type="NCBI Taxonomy" id="188477"/>
    <lineage>
        <taxon>Eukaryota</taxon>
        <taxon>Metazoa</taxon>
        <taxon>Spiralia</taxon>
        <taxon>Lophotrochozoa</taxon>
        <taxon>Mollusca</taxon>
        <taxon>Gastropoda</taxon>
        <taxon>Heterobranchia</taxon>
        <taxon>Euthyneura</taxon>
        <taxon>Panpulmonata</taxon>
        <taxon>Sacoglossa</taxon>
        <taxon>Placobranchoidea</taxon>
        <taxon>Plakobranchidae</taxon>
        <taxon>Elysia</taxon>
    </lineage>
</organism>
<reference evidence="2 3" key="1">
    <citation type="submission" date="2019-01" db="EMBL/GenBank/DDBJ databases">
        <title>A draft genome assembly of the solar-powered sea slug Elysia chlorotica.</title>
        <authorList>
            <person name="Cai H."/>
            <person name="Li Q."/>
            <person name="Fang X."/>
            <person name="Li J."/>
            <person name="Curtis N.E."/>
            <person name="Altenburger A."/>
            <person name="Shibata T."/>
            <person name="Feng M."/>
            <person name="Maeda T."/>
            <person name="Schwartz J.A."/>
            <person name="Shigenobu S."/>
            <person name="Lundholm N."/>
            <person name="Nishiyama T."/>
            <person name="Yang H."/>
            <person name="Hasebe M."/>
            <person name="Li S."/>
            <person name="Pierce S.K."/>
            <person name="Wang J."/>
        </authorList>
    </citation>
    <scope>NUCLEOTIDE SEQUENCE [LARGE SCALE GENOMIC DNA]</scope>
    <source>
        <strain evidence="2">EC2010</strain>
        <tissue evidence="2">Whole organism of an adult</tissue>
    </source>
</reference>
<name>A0A3S0ZCF0_ELYCH</name>